<evidence type="ECO:0000313" key="1">
    <source>
        <dbReference type="EMBL" id="JAE21658.1"/>
    </source>
</evidence>
<protein>
    <submittedName>
        <fullName evidence="1">Uncharacterized protein</fullName>
    </submittedName>
</protein>
<dbReference type="AlphaFoldDB" id="A0A0A9GLX8"/>
<organism evidence="1">
    <name type="scientific">Arundo donax</name>
    <name type="common">Giant reed</name>
    <name type="synonym">Donax arundinaceus</name>
    <dbReference type="NCBI Taxonomy" id="35708"/>
    <lineage>
        <taxon>Eukaryota</taxon>
        <taxon>Viridiplantae</taxon>
        <taxon>Streptophyta</taxon>
        <taxon>Embryophyta</taxon>
        <taxon>Tracheophyta</taxon>
        <taxon>Spermatophyta</taxon>
        <taxon>Magnoliopsida</taxon>
        <taxon>Liliopsida</taxon>
        <taxon>Poales</taxon>
        <taxon>Poaceae</taxon>
        <taxon>PACMAD clade</taxon>
        <taxon>Arundinoideae</taxon>
        <taxon>Arundineae</taxon>
        <taxon>Arundo</taxon>
    </lineage>
</organism>
<dbReference type="EMBL" id="GBRH01176238">
    <property type="protein sequence ID" value="JAE21658.1"/>
    <property type="molecule type" value="Transcribed_RNA"/>
</dbReference>
<accession>A0A0A9GLX8</accession>
<reference evidence="1" key="2">
    <citation type="journal article" date="2015" name="Data Brief">
        <title>Shoot transcriptome of the giant reed, Arundo donax.</title>
        <authorList>
            <person name="Barrero R.A."/>
            <person name="Guerrero F.D."/>
            <person name="Moolhuijzen P."/>
            <person name="Goolsby J.A."/>
            <person name="Tidwell J."/>
            <person name="Bellgard S.E."/>
            <person name="Bellgard M.I."/>
        </authorList>
    </citation>
    <scope>NUCLEOTIDE SEQUENCE</scope>
    <source>
        <tissue evidence="1">Shoot tissue taken approximately 20 cm above the soil surface</tissue>
    </source>
</reference>
<sequence>MTSSEYLTGWPLSASVSSSAHRAGTPMMLPAAHMVCVASTGLPVPRTLQLPILRTTLPPAPRNDHLRVFGWGHHPYGPLPPPRPNWAGGSSWATPVPLVFIPTLDMYRVETTSQVSGSSLYLNGNTWIDYGGM</sequence>
<reference evidence="1" key="1">
    <citation type="submission" date="2014-09" db="EMBL/GenBank/DDBJ databases">
        <authorList>
            <person name="Magalhaes I.L.F."/>
            <person name="Oliveira U."/>
            <person name="Santos F.R."/>
            <person name="Vidigal T.H.D.A."/>
            <person name="Brescovit A.D."/>
            <person name="Santos A.J."/>
        </authorList>
    </citation>
    <scope>NUCLEOTIDE SEQUENCE</scope>
    <source>
        <tissue evidence="1">Shoot tissue taken approximately 20 cm above the soil surface</tissue>
    </source>
</reference>
<proteinExistence type="predicted"/>
<name>A0A0A9GLX8_ARUDO</name>